<dbReference type="InterPro" id="IPR036570">
    <property type="entry name" value="HORMA_dom_sf"/>
</dbReference>
<dbReference type="WBParaSite" id="Hba_17391">
    <property type="protein sequence ID" value="Hba_17391"/>
    <property type="gene ID" value="Hba_17391"/>
</dbReference>
<evidence type="ECO:0000313" key="1">
    <source>
        <dbReference type="Proteomes" id="UP000095283"/>
    </source>
</evidence>
<keyword evidence="1" id="KW-1185">Reference proteome</keyword>
<protein>
    <submittedName>
        <fullName evidence="2">PH domain-containing protein</fullName>
    </submittedName>
</protein>
<evidence type="ECO:0000313" key="2">
    <source>
        <dbReference type="WBParaSite" id="Hba_17391"/>
    </source>
</evidence>
<reference evidence="2" key="1">
    <citation type="submission" date="2016-11" db="UniProtKB">
        <authorList>
            <consortium name="WormBaseParasite"/>
        </authorList>
    </citation>
    <scope>IDENTIFICATION</scope>
</reference>
<accession>A0A1I7XIP8</accession>
<organism evidence="1 2">
    <name type="scientific">Heterorhabditis bacteriophora</name>
    <name type="common">Entomopathogenic nematode worm</name>
    <dbReference type="NCBI Taxonomy" id="37862"/>
    <lineage>
        <taxon>Eukaryota</taxon>
        <taxon>Metazoa</taxon>
        <taxon>Ecdysozoa</taxon>
        <taxon>Nematoda</taxon>
        <taxon>Chromadorea</taxon>
        <taxon>Rhabditida</taxon>
        <taxon>Rhabditina</taxon>
        <taxon>Rhabditomorpha</taxon>
        <taxon>Strongyloidea</taxon>
        <taxon>Heterorhabditidae</taxon>
        <taxon>Heterorhabditis</taxon>
    </lineage>
</organism>
<dbReference type="AlphaFoldDB" id="A0A1I7XIP8"/>
<dbReference type="Proteomes" id="UP000095283">
    <property type="component" value="Unplaced"/>
</dbReference>
<dbReference type="Gene3D" id="3.30.900.10">
    <property type="entry name" value="HORMA domain"/>
    <property type="match status" value="1"/>
</dbReference>
<proteinExistence type="predicted"/>
<name>A0A1I7XIP8_HETBA</name>
<sequence>MRTNSSSFGSSIGFDDVVPSSSGTTISDCPEFRKTLKQYGKFFSTRLIQVKCPHKLNEVLLDFLPLHPVCQLILYYTHVKVIFFLWNRDLLGKQSTKKVYFMTFSVDEEDQQGSWTNDVKSLLYHQLGVLLRSSMVAARMTPLHRYYVKKQSADTFIILYKLCEGQSTIELGSDAKRMELGRFPTPIGAFKLELAYRTQMEVERALTPEVGESLNQVGEL</sequence>